<evidence type="ECO:0000313" key="6">
    <source>
        <dbReference type="EMBL" id="MCV2402922.1"/>
    </source>
</evidence>
<dbReference type="PANTHER" id="PTHR11644">
    <property type="entry name" value="CYTIDINE DEAMINASE"/>
    <property type="match status" value="1"/>
</dbReference>
<gene>
    <name evidence="6" type="ORF">OFY17_08520</name>
</gene>
<dbReference type="InterPro" id="IPR050202">
    <property type="entry name" value="Cyt/Deoxycyt_deaminase"/>
</dbReference>
<evidence type="ECO:0000259" key="5">
    <source>
        <dbReference type="PROSITE" id="PS51747"/>
    </source>
</evidence>
<keyword evidence="7" id="KW-1185">Reference proteome</keyword>
<feature type="domain" description="CMP/dCMP-type deaminase" evidence="5">
    <location>
        <begin position="1"/>
        <end position="127"/>
    </location>
</feature>
<organism evidence="6 7">
    <name type="scientific">Marinomonas sargassi</name>
    <dbReference type="NCBI Taxonomy" id="2984494"/>
    <lineage>
        <taxon>Bacteria</taxon>
        <taxon>Pseudomonadati</taxon>
        <taxon>Pseudomonadota</taxon>
        <taxon>Gammaproteobacteria</taxon>
        <taxon>Oceanospirillales</taxon>
        <taxon>Oceanospirillaceae</taxon>
        <taxon>Marinomonas</taxon>
    </lineage>
</organism>
<evidence type="ECO:0000256" key="1">
    <source>
        <dbReference type="ARBA" id="ARBA00006576"/>
    </source>
</evidence>
<keyword evidence="2" id="KW-0479">Metal-binding</keyword>
<accession>A0ABT2YSR8</accession>
<dbReference type="EMBL" id="JAOVZB010000003">
    <property type="protein sequence ID" value="MCV2402922.1"/>
    <property type="molecule type" value="Genomic_DNA"/>
</dbReference>
<dbReference type="PROSITE" id="PS00903">
    <property type="entry name" value="CYT_DCMP_DEAMINASES_1"/>
    <property type="match status" value="1"/>
</dbReference>
<name>A0ABT2YSR8_9GAMM</name>
<dbReference type="RefSeq" id="WP_263530301.1">
    <property type="nucleotide sequence ID" value="NZ_JAOVZB010000003.1"/>
</dbReference>
<evidence type="ECO:0000313" key="7">
    <source>
        <dbReference type="Proteomes" id="UP001209713"/>
    </source>
</evidence>
<dbReference type="InterPro" id="IPR016193">
    <property type="entry name" value="Cytidine_deaminase-like"/>
</dbReference>
<sequence length="128" mass="14082">MSYEKLYEEAFKVLGDFPLAGSGFSAGSVASALMTEQGNIFTGICIDVACGLGFCAEHSAISEMLKNRETRILEIIAISKDAVMPPCGRCREFIYQINSRNIETKVHLSKGKALLLDDLLPHRWNINA</sequence>
<dbReference type="Pfam" id="PF00383">
    <property type="entry name" value="dCMP_cyt_deam_1"/>
    <property type="match status" value="1"/>
</dbReference>
<keyword evidence="4" id="KW-0862">Zinc</keyword>
<evidence type="ECO:0000256" key="3">
    <source>
        <dbReference type="ARBA" id="ARBA00022801"/>
    </source>
</evidence>
<comment type="similarity">
    <text evidence="1">Belongs to the cytidine and deoxycytidylate deaminase family.</text>
</comment>
<proteinExistence type="inferred from homology"/>
<dbReference type="InterPro" id="IPR002125">
    <property type="entry name" value="CMP_dCMP_dom"/>
</dbReference>
<evidence type="ECO:0000256" key="4">
    <source>
        <dbReference type="ARBA" id="ARBA00022833"/>
    </source>
</evidence>
<dbReference type="PROSITE" id="PS51747">
    <property type="entry name" value="CYT_DCMP_DEAMINASES_2"/>
    <property type="match status" value="1"/>
</dbReference>
<dbReference type="SUPFAM" id="SSF53927">
    <property type="entry name" value="Cytidine deaminase-like"/>
    <property type="match status" value="1"/>
</dbReference>
<dbReference type="PANTHER" id="PTHR11644:SF2">
    <property type="entry name" value="CYTIDINE DEAMINASE"/>
    <property type="match status" value="1"/>
</dbReference>
<evidence type="ECO:0000256" key="2">
    <source>
        <dbReference type="ARBA" id="ARBA00022723"/>
    </source>
</evidence>
<dbReference type="Proteomes" id="UP001209713">
    <property type="component" value="Unassembled WGS sequence"/>
</dbReference>
<dbReference type="InterPro" id="IPR016192">
    <property type="entry name" value="APOBEC/CMP_deaminase_Zn-bd"/>
</dbReference>
<dbReference type="Gene3D" id="3.40.140.10">
    <property type="entry name" value="Cytidine Deaminase, domain 2"/>
    <property type="match status" value="1"/>
</dbReference>
<comment type="caution">
    <text evidence="6">The sequence shown here is derived from an EMBL/GenBank/DDBJ whole genome shotgun (WGS) entry which is preliminary data.</text>
</comment>
<reference evidence="6 7" key="1">
    <citation type="submission" date="2022-10" db="EMBL/GenBank/DDBJ databases">
        <title>Marinomonas transparenta sp. nov. and Marinomonas sargassi sp. nov., isolated from marine alga (Sargassum natans (L.) Gaillon).</title>
        <authorList>
            <person name="Wang Y."/>
        </authorList>
    </citation>
    <scope>NUCLEOTIDE SEQUENCE [LARGE SCALE GENOMIC DNA]</scope>
    <source>
        <strain evidence="6 7">C2222</strain>
    </source>
</reference>
<dbReference type="CDD" id="cd01283">
    <property type="entry name" value="cytidine_deaminase"/>
    <property type="match status" value="1"/>
</dbReference>
<keyword evidence="3" id="KW-0378">Hydrolase</keyword>
<protein>
    <recommendedName>
        <fullName evidence="5">CMP/dCMP-type deaminase domain-containing protein</fullName>
    </recommendedName>
</protein>